<dbReference type="EMBL" id="JAKGTI010000001">
    <property type="protein sequence ID" value="MCF4098607.1"/>
    <property type="molecule type" value="Genomic_DNA"/>
</dbReference>
<proteinExistence type="predicted"/>
<name>A0ABS9E6W1_9HYPH</name>
<protein>
    <submittedName>
        <fullName evidence="2">DUF4376 domain-containing protein</fullName>
    </submittedName>
</protein>
<evidence type="ECO:0000313" key="3">
    <source>
        <dbReference type="Proteomes" id="UP001201217"/>
    </source>
</evidence>
<sequence length="170" mass="18862">MLQLIDPSGNVLRTDVVEGRSVKIGDAMVMPAVDGWEGLGGYRLETYVAPEPSFEERKEIMKNDVTVKREEVENSGFIYNGVPVKTTRSAQNMLANTINGLKNKPEGTIVKWEASPGMFVPFDLPALEALSDEVFDHVNSTFLRKEQLFNQIDAAQTEAELDAIDINSGW</sequence>
<accession>A0ABS9E6W1</accession>
<dbReference type="Proteomes" id="UP001201217">
    <property type="component" value="Unassembled WGS sequence"/>
</dbReference>
<dbReference type="Pfam" id="PF14301">
    <property type="entry name" value="DUF4376"/>
    <property type="match status" value="1"/>
</dbReference>
<gene>
    <name evidence="2" type="ORF">L1I42_08915</name>
</gene>
<evidence type="ECO:0000313" key="2">
    <source>
        <dbReference type="EMBL" id="MCF4098607.1"/>
    </source>
</evidence>
<dbReference type="RefSeq" id="WP_236114121.1">
    <property type="nucleotide sequence ID" value="NZ_JAKGTI010000001.1"/>
</dbReference>
<organism evidence="2 3">
    <name type="scientific">Maritalea mediterranea</name>
    <dbReference type="NCBI Taxonomy" id="2909667"/>
    <lineage>
        <taxon>Bacteria</taxon>
        <taxon>Pseudomonadati</taxon>
        <taxon>Pseudomonadota</taxon>
        <taxon>Alphaproteobacteria</taxon>
        <taxon>Hyphomicrobiales</taxon>
        <taxon>Devosiaceae</taxon>
        <taxon>Maritalea</taxon>
    </lineage>
</organism>
<comment type="caution">
    <text evidence="2">The sequence shown here is derived from an EMBL/GenBank/DDBJ whole genome shotgun (WGS) entry which is preliminary data.</text>
</comment>
<evidence type="ECO:0000259" key="1">
    <source>
        <dbReference type="Pfam" id="PF14301"/>
    </source>
</evidence>
<dbReference type="InterPro" id="IPR025484">
    <property type="entry name" value="DUF4376"/>
</dbReference>
<keyword evidence="3" id="KW-1185">Reference proteome</keyword>
<feature type="domain" description="DUF4376" evidence="1">
    <location>
        <begin position="57"/>
        <end position="164"/>
    </location>
</feature>
<reference evidence="2 3" key="1">
    <citation type="submission" date="2022-01" db="EMBL/GenBank/DDBJ databases">
        <title>Maritalea mediterranea sp. nov., isolated from marine plastic residues from the Malva-rosa beach (Valencia, Spain).</title>
        <authorList>
            <person name="Vidal-Verdu A."/>
            <person name="Molina-Menor E."/>
            <person name="Pascual J."/>
            <person name="Pereto J."/>
            <person name="Porcar M."/>
        </authorList>
    </citation>
    <scope>NUCLEOTIDE SEQUENCE [LARGE SCALE GENOMIC DNA]</scope>
    <source>
        <strain evidence="2 3">P4.10X</strain>
    </source>
</reference>